<feature type="coiled-coil region" evidence="1">
    <location>
        <begin position="171"/>
        <end position="254"/>
    </location>
</feature>
<feature type="non-terminal residue" evidence="3">
    <location>
        <position position="1"/>
    </location>
</feature>
<sequence>MFSLMDMITNPKVGGQTSSTDKASKASKDVSLKGSVDPAKNIPSSSAVAKIQDKGLKASSEAKIQDKDGGKAAAPGIQLPDEPHIQHRDVLSPLAGGDLFLYSIFETMQEGILPFDVTFDSVEITDGPSLACDEGGDTLYKSLISSQVKSLAITHASLRQYRELSLMKLDRNMLCNNLSVLETKVKEKEEALALSEKRVADLCTKKESLCKSPENFKTKVASLDKQIEELDSSLAKAKEANKDFHEKVDAADRENAALAKAEGLRLAAGGSDALVTAVCDSFSFVSTDTTPDSLVEALIKFSNHIDESFWSRVSAIGRQPQSEDSSDVSLSEFATPEFSSQRSARREPPIEVYSSPSENYLSRDSDPLSPVEGGGGPFTFPPGSLVAIGRVYDSGFDASEGCQGRGRRGSRGRHSRGGPSSSRGSVKKRGGRGRRCSSVEFEGPSSSFDAASQVERMISSGVVDPVFQRPYSPSSGYDFDEFGIVCQMLIELGLIVKQDPGDGSP</sequence>
<feature type="compositionally biased region" description="Basic residues" evidence="2">
    <location>
        <begin position="425"/>
        <end position="435"/>
    </location>
</feature>
<evidence type="ECO:0000313" key="3">
    <source>
        <dbReference type="EMBL" id="TVU30053.1"/>
    </source>
</evidence>
<feature type="region of interest" description="Disordered" evidence="2">
    <location>
        <begin position="398"/>
        <end position="449"/>
    </location>
</feature>
<evidence type="ECO:0000256" key="2">
    <source>
        <dbReference type="SAM" id="MobiDB-lite"/>
    </source>
</evidence>
<feature type="compositionally biased region" description="Basic and acidic residues" evidence="2">
    <location>
        <begin position="22"/>
        <end position="31"/>
    </location>
</feature>
<feature type="compositionally biased region" description="Basic residues" evidence="2">
    <location>
        <begin position="405"/>
        <end position="416"/>
    </location>
</feature>
<evidence type="ECO:0000313" key="4">
    <source>
        <dbReference type="Proteomes" id="UP000324897"/>
    </source>
</evidence>
<accession>A0A5J9V225</accession>
<protein>
    <submittedName>
        <fullName evidence="3">Uncharacterized protein</fullName>
    </submittedName>
</protein>
<dbReference type="Gramene" id="TVU30053">
    <property type="protein sequence ID" value="TVU30053"/>
    <property type="gene ID" value="EJB05_21657"/>
</dbReference>
<feature type="region of interest" description="Disordered" evidence="2">
    <location>
        <begin position="1"/>
        <end position="48"/>
    </location>
</feature>
<feature type="region of interest" description="Disordered" evidence="2">
    <location>
        <begin position="320"/>
        <end position="377"/>
    </location>
</feature>
<keyword evidence="4" id="KW-1185">Reference proteome</keyword>
<dbReference type="Proteomes" id="UP000324897">
    <property type="component" value="Chromosome 1"/>
</dbReference>
<organism evidence="3 4">
    <name type="scientific">Eragrostis curvula</name>
    <name type="common">weeping love grass</name>
    <dbReference type="NCBI Taxonomy" id="38414"/>
    <lineage>
        <taxon>Eukaryota</taxon>
        <taxon>Viridiplantae</taxon>
        <taxon>Streptophyta</taxon>
        <taxon>Embryophyta</taxon>
        <taxon>Tracheophyta</taxon>
        <taxon>Spermatophyta</taxon>
        <taxon>Magnoliopsida</taxon>
        <taxon>Liliopsida</taxon>
        <taxon>Poales</taxon>
        <taxon>Poaceae</taxon>
        <taxon>PACMAD clade</taxon>
        <taxon>Chloridoideae</taxon>
        <taxon>Eragrostideae</taxon>
        <taxon>Eragrostidinae</taxon>
        <taxon>Eragrostis</taxon>
    </lineage>
</organism>
<gene>
    <name evidence="3" type="ORF">EJB05_21657</name>
</gene>
<reference evidence="3 4" key="1">
    <citation type="journal article" date="2019" name="Sci. Rep.">
        <title>A high-quality genome of Eragrostis curvula grass provides insights into Poaceae evolution and supports new strategies to enhance forage quality.</title>
        <authorList>
            <person name="Carballo J."/>
            <person name="Santos B.A.C.M."/>
            <person name="Zappacosta D."/>
            <person name="Garbus I."/>
            <person name="Selva J.P."/>
            <person name="Gallo C.A."/>
            <person name="Diaz A."/>
            <person name="Albertini E."/>
            <person name="Caccamo M."/>
            <person name="Echenique V."/>
        </authorList>
    </citation>
    <scope>NUCLEOTIDE SEQUENCE [LARGE SCALE GENOMIC DNA]</scope>
    <source>
        <strain evidence="4">cv. Victoria</strain>
        <tissue evidence="3">Leaf</tissue>
    </source>
</reference>
<evidence type="ECO:0000256" key="1">
    <source>
        <dbReference type="SAM" id="Coils"/>
    </source>
</evidence>
<feature type="compositionally biased region" description="Polar residues" evidence="2">
    <location>
        <begin position="320"/>
        <end position="329"/>
    </location>
</feature>
<dbReference type="EMBL" id="RWGY01000011">
    <property type="protein sequence ID" value="TVU30053.1"/>
    <property type="molecule type" value="Genomic_DNA"/>
</dbReference>
<dbReference type="AlphaFoldDB" id="A0A5J9V225"/>
<name>A0A5J9V225_9POAL</name>
<comment type="caution">
    <text evidence="3">The sequence shown here is derived from an EMBL/GenBank/DDBJ whole genome shotgun (WGS) entry which is preliminary data.</text>
</comment>
<proteinExistence type="predicted"/>
<keyword evidence="1" id="KW-0175">Coiled coil</keyword>